<protein>
    <submittedName>
        <fullName evidence="2">Uncharacterized protein</fullName>
    </submittedName>
</protein>
<evidence type="ECO:0000313" key="2">
    <source>
        <dbReference type="EMBL" id="ABA89957.1"/>
    </source>
</evidence>
<reference evidence="2 3" key="2">
    <citation type="journal article" date="2012" name="BMC Genomics">
        <title>The genome of Pelobacter carbinolicus reveals surprising metabolic capabilities and physiological features.</title>
        <authorList>
            <person name="Aklujkar M."/>
            <person name="Haveman S.A."/>
            <person name="Didonato R.Jr."/>
            <person name="Chertkov O."/>
            <person name="Han C.S."/>
            <person name="Land M.L."/>
            <person name="Brown P."/>
            <person name="Lovley D.R."/>
        </authorList>
    </citation>
    <scope>NUCLEOTIDE SEQUENCE [LARGE SCALE GENOMIC DNA]</scope>
    <source>
        <strain evidence="3">DSM 2380 / NBRC 103641 / GraBd1</strain>
    </source>
</reference>
<dbReference type="eggNOG" id="ENOG5032XYS">
    <property type="taxonomic scope" value="Bacteria"/>
</dbReference>
<dbReference type="STRING" id="338963.Pcar_2721"/>
<gene>
    <name evidence="2" type="ordered locus">Pcar_2721</name>
</gene>
<keyword evidence="3" id="KW-1185">Reference proteome</keyword>
<dbReference type="RefSeq" id="WP_011342500.1">
    <property type="nucleotide sequence ID" value="NC_007498.2"/>
</dbReference>
<reference evidence="3" key="1">
    <citation type="submission" date="2005-10" db="EMBL/GenBank/DDBJ databases">
        <title>Complete sequence of Pelobacter carbinolicus DSM 2380.</title>
        <authorList>
            <person name="Copeland A."/>
            <person name="Lucas S."/>
            <person name="Lapidus A."/>
            <person name="Barry K."/>
            <person name="Detter J.C."/>
            <person name="Glavina T."/>
            <person name="Hammon N."/>
            <person name="Israni S."/>
            <person name="Pitluck S."/>
            <person name="Chertkov O."/>
            <person name="Schmutz J."/>
            <person name="Larimer F."/>
            <person name="Land M."/>
            <person name="Kyrpides N."/>
            <person name="Ivanova N."/>
            <person name="Richardson P."/>
        </authorList>
    </citation>
    <scope>NUCLEOTIDE SEQUENCE [LARGE SCALE GENOMIC DNA]</scope>
    <source>
        <strain evidence="3">DSM 2380 / NBRC 103641 / GraBd1</strain>
    </source>
</reference>
<sequence>MVGGFNHNVRYKGRVFHVQTEDGGPKNPQIVTLLYEGGTILGSCKTTYADLLGTENYRPQVEERMKVQHKEMLNRLRTGSFDAKAGFSAEPESQPDAPSSTPPGASGISKQNQQVADSAADAALSEAGTLDELVFAYLAGNDPRYSKA</sequence>
<dbReference type="EMBL" id="CP000142">
    <property type="protein sequence ID" value="ABA89957.1"/>
    <property type="molecule type" value="Genomic_DNA"/>
</dbReference>
<organism evidence="2 3">
    <name type="scientific">Syntrophotalea carbinolica (strain DSM 2380 / NBRC 103641 / GraBd1)</name>
    <name type="common">Pelobacter carbinolicus</name>
    <dbReference type="NCBI Taxonomy" id="338963"/>
    <lineage>
        <taxon>Bacteria</taxon>
        <taxon>Pseudomonadati</taxon>
        <taxon>Thermodesulfobacteriota</taxon>
        <taxon>Desulfuromonadia</taxon>
        <taxon>Desulfuromonadales</taxon>
        <taxon>Syntrophotaleaceae</taxon>
        <taxon>Syntrophotalea</taxon>
    </lineage>
</organism>
<name>Q3A100_SYNC1</name>
<dbReference type="AlphaFoldDB" id="Q3A100"/>
<dbReference type="HOGENOM" id="CLU_094189_1_0_7"/>
<proteinExistence type="predicted"/>
<evidence type="ECO:0000313" key="3">
    <source>
        <dbReference type="Proteomes" id="UP000002534"/>
    </source>
</evidence>
<evidence type="ECO:0000256" key="1">
    <source>
        <dbReference type="SAM" id="MobiDB-lite"/>
    </source>
</evidence>
<accession>Q3A100</accession>
<dbReference type="OrthoDB" id="5381599at2"/>
<dbReference type="Proteomes" id="UP000002534">
    <property type="component" value="Chromosome"/>
</dbReference>
<dbReference type="KEGG" id="pca:Pcar_2721"/>
<feature type="region of interest" description="Disordered" evidence="1">
    <location>
        <begin position="81"/>
        <end position="122"/>
    </location>
</feature>
<feature type="compositionally biased region" description="Polar residues" evidence="1">
    <location>
        <begin position="96"/>
        <end position="115"/>
    </location>
</feature>